<dbReference type="GO" id="GO:0006281">
    <property type="term" value="P:DNA repair"/>
    <property type="evidence" value="ECO:0007669"/>
    <property type="project" value="InterPro"/>
</dbReference>
<feature type="region of interest" description="Disordered" evidence="1">
    <location>
        <begin position="613"/>
        <end position="646"/>
    </location>
</feature>
<name>A0A3M7GK71_HORWE</name>
<comment type="caution">
    <text evidence="3">The sequence shown here is derived from an EMBL/GenBank/DDBJ whole genome shotgun (WGS) entry which is preliminary data.</text>
</comment>
<dbReference type="Pfam" id="PF00817">
    <property type="entry name" value="IMS"/>
    <property type="match status" value="1"/>
</dbReference>
<dbReference type="PANTHER" id="PTHR46404">
    <property type="entry name" value="DNA POLYMERASE IOTA"/>
    <property type="match status" value="1"/>
</dbReference>
<gene>
    <name evidence="3" type="ORF">D0862_06340</name>
</gene>
<dbReference type="GO" id="GO:0070987">
    <property type="term" value="P:error-free translesion synthesis"/>
    <property type="evidence" value="ECO:0007669"/>
    <property type="project" value="UniProtKB-ARBA"/>
</dbReference>
<evidence type="ECO:0000313" key="3">
    <source>
        <dbReference type="EMBL" id="RMZ01540.1"/>
    </source>
</evidence>
<dbReference type="SUPFAM" id="SSF56672">
    <property type="entry name" value="DNA/RNA polymerases"/>
    <property type="match status" value="1"/>
</dbReference>
<accession>A0A3M7GK71</accession>
<evidence type="ECO:0000313" key="4">
    <source>
        <dbReference type="Proteomes" id="UP000281468"/>
    </source>
</evidence>
<evidence type="ECO:0000259" key="2">
    <source>
        <dbReference type="PROSITE" id="PS50173"/>
    </source>
</evidence>
<dbReference type="VEuPathDB" id="FungiDB:BTJ68_10571"/>
<feature type="domain" description="UmuC" evidence="2">
    <location>
        <begin position="98"/>
        <end position="343"/>
    </location>
</feature>
<proteinExistence type="predicted"/>
<sequence length="705" mass="78891">MQAYYWTTTPRPNPRSASSACGNYLRDFRCLKFQAGTASVSYRKLCFVRHRRVLSGTTHQCGTISCPSRPIINPPSHLQYEAKMEARKIPARKDGRVIIHFDYDCFYAAVFEAKNSSLKSLPFAVQQKQIIVTCNYEARRRGLHKLQLIRDAKRVCPDVIIELGEDISRFRDASKELYSFIRAYTWNGRVERLGFDEVWMDVTDMVDYNMEILNKFSLEQSFFQMSREDPTVGFQFDASCVAGHTYPKHYEPDTDMTLDDLRLRMHLGSHLAMYMRHQLELHKGYTSTVGIATSKLLSKLVGNLNKPKGQTALMPPLVATEEGVSNSQTFMDGHEIGKVPGIGFKLAQKLREFVLQRPADFEAGLVYGGTKESVKVSDVRNHPEINSERLEKLLGGPGSPHGIGYKIWCLLHGVDDTEVSQAKAVPSQISIEDSYIRLDTLPEVLRQLNTLSRSLIERMRIDLLGDDEDAFEGHEMDENTLVSSTAGKKWLAHPKTLRLTTRPRQPLQADGTRQRSFKRISHSAPLPNFIFNVSESAESVAARLVDGALVGMFRRLHPEKAGWNLSLVNLAVTNMAETAGDSKTASGRDIGSMFKRQDDVLKDFKVVDVDEPVKSAMPGGEGDGSNEVTSEGGMRVGAATGAKGNHAATVDLESKSSVTWDMESNIRDGEWNESDDMGDDDDVCTHCGARMPSFAMIAHRRFHQP</sequence>
<dbReference type="Gene3D" id="3.40.1170.60">
    <property type="match status" value="1"/>
</dbReference>
<organism evidence="3 4">
    <name type="scientific">Hortaea werneckii</name>
    <name type="common">Black yeast</name>
    <name type="synonym">Cladosporium werneckii</name>
    <dbReference type="NCBI Taxonomy" id="91943"/>
    <lineage>
        <taxon>Eukaryota</taxon>
        <taxon>Fungi</taxon>
        <taxon>Dikarya</taxon>
        <taxon>Ascomycota</taxon>
        <taxon>Pezizomycotina</taxon>
        <taxon>Dothideomycetes</taxon>
        <taxon>Dothideomycetidae</taxon>
        <taxon>Mycosphaerellales</taxon>
        <taxon>Teratosphaeriaceae</taxon>
        <taxon>Hortaea</taxon>
    </lineage>
</organism>
<dbReference type="FunFam" id="3.40.1170.60:FF:000006">
    <property type="entry name" value="DNA polymerase iota"/>
    <property type="match status" value="1"/>
</dbReference>
<dbReference type="Proteomes" id="UP000281468">
    <property type="component" value="Unassembled WGS sequence"/>
</dbReference>
<dbReference type="PROSITE" id="PS50173">
    <property type="entry name" value="UMUC"/>
    <property type="match status" value="1"/>
</dbReference>
<dbReference type="Gene3D" id="3.30.1490.100">
    <property type="entry name" value="DNA polymerase, Y-family, little finger domain"/>
    <property type="match status" value="1"/>
</dbReference>
<dbReference type="PANTHER" id="PTHR46404:SF1">
    <property type="entry name" value="DNA POLYMERASE IOTA"/>
    <property type="match status" value="1"/>
</dbReference>
<dbReference type="InterPro" id="IPR001126">
    <property type="entry name" value="UmuC"/>
</dbReference>
<dbReference type="Gene3D" id="3.30.70.270">
    <property type="match status" value="1"/>
</dbReference>
<protein>
    <recommendedName>
        <fullName evidence="2">UmuC domain-containing protein</fullName>
    </recommendedName>
</protein>
<dbReference type="InterPro" id="IPR043128">
    <property type="entry name" value="Rev_trsase/Diguanyl_cyclase"/>
</dbReference>
<dbReference type="GO" id="GO:0003684">
    <property type="term" value="F:damaged DNA binding"/>
    <property type="evidence" value="ECO:0007669"/>
    <property type="project" value="InterPro"/>
</dbReference>
<dbReference type="GO" id="GO:0003887">
    <property type="term" value="F:DNA-directed DNA polymerase activity"/>
    <property type="evidence" value="ECO:0007669"/>
    <property type="project" value="TreeGrafter"/>
</dbReference>
<dbReference type="InterPro" id="IPR043502">
    <property type="entry name" value="DNA/RNA_pol_sf"/>
</dbReference>
<evidence type="ECO:0000256" key="1">
    <source>
        <dbReference type="SAM" id="MobiDB-lite"/>
    </source>
</evidence>
<dbReference type="EMBL" id="QWIQ01000180">
    <property type="protein sequence ID" value="RMZ01540.1"/>
    <property type="molecule type" value="Genomic_DNA"/>
</dbReference>
<dbReference type="InterPro" id="IPR036775">
    <property type="entry name" value="DNA_pol_Y-fam_lit_finger_sf"/>
</dbReference>
<dbReference type="AlphaFoldDB" id="A0A3M7GK71"/>
<reference evidence="3 4" key="1">
    <citation type="journal article" date="2018" name="BMC Genomics">
        <title>Genomic evidence for intraspecific hybridization in a clonal and extremely halotolerant yeast.</title>
        <authorList>
            <person name="Gostincar C."/>
            <person name="Stajich J.E."/>
            <person name="Zupancic J."/>
            <person name="Zalar P."/>
            <person name="Gunde-Cimerman N."/>
        </authorList>
    </citation>
    <scope>NUCLEOTIDE SEQUENCE [LARGE SCALE GENOMIC DNA]</scope>
    <source>
        <strain evidence="3 4">EXF-171</strain>
    </source>
</reference>